<evidence type="ECO:0000256" key="7">
    <source>
        <dbReference type="ARBA" id="ARBA00034078"/>
    </source>
</evidence>
<dbReference type="InterPro" id="IPR058240">
    <property type="entry name" value="rSAM_sf"/>
</dbReference>
<dbReference type="InterPro" id="IPR006638">
    <property type="entry name" value="Elp3/MiaA/NifB-like_rSAM"/>
</dbReference>
<dbReference type="PIRSF" id="PIRSF004762">
    <property type="entry name" value="CHP00423"/>
    <property type="match status" value="1"/>
</dbReference>
<feature type="domain" description="Radical SAM core" evidence="8">
    <location>
        <begin position="45"/>
        <end position="266"/>
    </location>
</feature>
<dbReference type="SUPFAM" id="SSF102114">
    <property type="entry name" value="Radical SAM enzymes"/>
    <property type="match status" value="1"/>
</dbReference>
<keyword evidence="6" id="KW-0411">Iron-sulfur</keyword>
<dbReference type="InterPro" id="IPR024021">
    <property type="entry name" value="FeFe-hyd_HydE_rSAM"/>
</dbReference>
<dbReference type="Proteomes" id="UP001597340">
    <property type="component" value="Unassembled WGS sequence"/>
</dbReference>
<organism evidence="9 10">
    <name type="scientific">Paenibacillus farraposensis</name>
    <dbReference type="NCBI Taxonomy" id="2807095"/>
    <lineage>
        <taxon>Bacteria</taxon>
        <taxon>Bacillati</taxon>
        <taxon>Bacillota</taxon>
        <taxon>Bacilli</taxon>
        <taxon>Bacillales</taxon>
        <taxon>Paenibacillaceae</taxon>
        <taxon>Paenibacillus</taxon>
    </lineage>
</organism>
<evidence type="ECO:0000313" key="9">
    <source>
        <dbReference type="EMBL" id="MFD1461746.1"/>
    </source>
</evidence>
<dbReference type="InterPro" id="IPR013785">
    <property type="entry name" value="Aldolase_TIM"/>
</dbReference>
<keyword evidence="2" id="KW-0004">4Fe-4S</keyword>
<sequence length="352" mass="39568">MRLADGKAWTHTEMTALLARLDEEPMLRTQLRKLAARTKMERYGKGVFLRGLIEFSSICRQDCMYCGLRASNKHADRYRLRPEEILACCAEGYELGYRTFVLQSGEDVWFTTARLSKLIREIKSRFADVAVTLSIGERDDETYERLFEAGADRFLLRHETASPRLYAKLHPTMTIESRRSRLLALQRIGFQIGAGCMVGLPGQTNSELADDLVYLHSLNPDMIGIGPFLPHSNTPLRDATQGSMEKALDMISLSRLVAPDALIPASTAMGTIHPQGREKALQAGANVVMPNLSPLAVRPKYAIYENKICLGDESAQCRHCLELRIRGAGFEVDMGRGDSLRVQRQFMRQETL</sequence>
<dbReference type="NCBIfam" id="TIGR03956">
    <property type="entry name" value="rSAM_HydE"/>
    <property type="match status" value="1"/>
</dbReference>
<evidence type="ECO:0000256" key="4">
    <source>
        <dbReference type="ARBA" id="ARBA00022723"/>
    </source>
</evidence>
<dbReference type="PANTHER" id="PTHR43726">
    <property type="entry name" value="3-METHYLORNITHINE SYNTHASE"/>
    <property type="match status" value="1"/>
</dbReference>
<evidence type="ECO:0000256" key="6">
    <source>
        <dbReference type="ARBA" id="ARBA00023014"/>
    </source>
</evidence>
<evidence type="ECO:0000256" key="2">
    <source>
        <dbReference type="ARBA" id="ARBA00022485"/>
    </source>
</evidence>
<dbReference type="SFLD" id="SFLDG01060">
    <property type="entry name" value="BATS_domain_containing"/>
    <property type="match status" value="1"/>
</dbReference>
<evidence type="ECO:0000313" key="10">
    <source>
        <dbReference type="Proteomes" id="UP001597340"/>
    </source>
</evidence>
<comment type="cofactor">
    <cofactor evidence="1">
        <name>[4Fe-4S] cluster</name>
        <dbReference type="ChEBI" id="CHEBI:49883"/>
    </cofactor>
</comment>
<comment type="cofactor">
    <cofactor evidence="7">
        <name>[2Fe-2S] cluster</name>
        <dbReference type="ChEBI" id="CHEBI:190135"/>
    </cofactor>
</comment>
<evidence type="ECO:0000256" key="5">
    <source>
        <dbReference type="ARBA" id="ARBA00023004"/>
    </source>
</evidence>
<dbReference type="InterPro" id="IPR034422">
    <property type="entry name" value="HydE/PylB-like"/>
</dbReference>
<dbReference type="InterPro" id="IPR007197">
    <property type="entry name" value="rSAM"/>
</dbReference>
<protein>
    <submittedName>
        <fullName evidence="9">[FeFe] hydrogenase H-cluster radical SAM maturase HydE</fullName>
    </submittedName>
</protein>
<gene>
    <name evidence="9" type="primary">hydE</name>
    <name evidence="9" type="ORF">ACFQ5D_10005</name>
</gene>
<dbReference type="SFLD" id="SFLDG01082">
    <property type="entry name" value="B12-binding_domain_containing"/>
    <property type="match status" value="1"/>
</dbReference>
<dbReference type="PANTHER" id="PTHR43726:SF1">
    <property type="entry name" value="BIOTIN SYNTHASE"/>
    <property type="match status" value="1"/>
</dbReference>
<dbReference type="RefSeq" id="WP_267497732.1">
    <property type="nucleotide sequence ID" value="NZ_JAFFQR010000105.1"/>
</dbReference>
<dbReference type="CDD" id="cd01335">
    <property type="entry name" value="Radical_SAM"/>
    <property type="match status" value="1"/>
</dbReference>
<evidence type="ECO:0000256" key="3">
    <source>
        <dbReference type="ARBA" id="ARBA00022691"/>
    </source>
</evidence>
<dbReference type="EMBL" id="JBHTNZ010000010">
    <property type="protein sequence ID" value="MFD1461746.1"/>
    <property type="molecule type" value="Genomic_DNA"/>
</dbReference>
<proteinExistence type="predicted"/>
<evidence type="ECO:0000256" key="1">
    <source>
        <dbReference type="ARBA" id="ARBA00001966"/>
    </source>
</evidence>
<dbReference type="SFLD" id="SFLDG01280">
    <property type="entry name" value="HydE/PylB-like"/>
    <property type="match status" value="1"/>
</dbReference>
<comment type="caution">
    <text evidence="9">The sequence shown here is derived from an EMBL/GenBank/DDBJ whole genome shotgun (WGS) entry which is preliminary data.</text>
</comment>
<dbReference type="SMART" id="SM00729">
    <property type="entry name" value="Elp3"/>
    <property type="match status" value="1"/>
</dbReference>
<dbReference type="PROSITE" id="PS51918">
    <property type="entry name" value="RADICAL_SAM"/>
    <property type="match status" value="1"/>
</dbReference>
<name>A0ABW4DD24_9BACL</name>
<keyword evidence="10" id="KW-1185">Reference proteome</keyword>
<dbReference type="Pfam" id="PF04055">
    <property type="entry name" value="Radical_SAM"/>
    <property type="match status" value="1"/>
</dbReference>
<reference evidence="10" key="1">
    <citation type="journal article" date="2019" name="Int. J. Syst. Evol. Microbiol.">
        <title>The Global Catalogue of Microorganisms (GCM) 10K type strain sequencing project: providing services to taxonomists for standard genome sequencing and annotation.</title>
        <authorList>
            <consortium name="The Broad Institute Genomics Platform"/>
            <consortium name="The Broad Institute Genome Sequencing Center for Infectious Disease"/>
            <person name="Wu L."/>
            <person name="Ma J."/>
        </authorList>
    </citation>
    <scope>NUCLEOTIDE SEQUENCE [LARGE SCALE GENOMIC DNA]</scope>
    <source>
        <strain evidence="10">CCM 9147</strain>
    </source>
</reference>
<accession>A0ABW4DD24</accession>
<keyword evidence="4" id="KW-0479">Metal-binding</keyword>
<dbReference type="SMART" id="SM00876">
    <property type="entry name" value="BATS"/>
    <property type="match status" value="1"/>
</dbReference>
<dbReference type="SFLD" id="SFLDF00348">
    <property type="entry name" value="FeFe_hydrogenase_maturase_(Hyd"/>
    <property type="match status" value="1"/>
</dbReference>
<keyword evidence="3" id="KW-0949">S-adenosyl-L-methionine</keyword>
<evidence type="ECO:0000259" key="8">
    <source>
        <dbReference type="PROSITE" id="PS51918"/>
    </source>
</evidence>
<dbReference type="InterPro" id="IPR010722">
    <property type="entry name" value="BATS_dom"/>
</dbReference>
<dbReference type="SFLD" id="SFLDS00029">
    <property type="entry name" value="Radical_SAM"/>
    <property type="match status" value="1"/>
</dbReference>
<keyword evidence="5" id="KW-0408">Iron</keyword>
<dbReference type="Gene3D" id="3.20.20.70">
    <property type="entry name" value="Aldolase class I"/>
    <property type="match status" value="1"/>
</dbReference>